<keyword evidence="2" id="KW-1185">Reference proteome</keyword>
<protein>
    <submittedName>
        <fullName evidence="1">Uncharacterized protein</fullName>
    </submittedName>
</protein>
<accession>A0AA41X695</accession>
<reference evidence="1" key="1">
    <citation type="submission" date="2022-07" db="EMBL/GenBank/DDBJ databases">
        <authorList>
            <person name="Li W.-J."/>
            <person name="Deng Q.-Q."/>
        </authorList>
    </citation>
    <scope>NUCLEOTIDE SEQUENCE</scope>
    <source>
        <strain evidence="1">SYSU M60031</strain>
    </source>
</reference>
<comment type="caution">
    <text evidence="1">The sequence shown here is derived from an EMBL/GenBank/DDBJ whole genome shotgun (WGS) entry which is preliminary data.</text>
</comment>
<dbReference type="RefSeq" id="WP_254759640.1">
    <property type="nucleotide sequence ID" value="NZ_JANCLT010000007.1"/>
</dbReference>
<dbReference type="EMBL" id="JANCLT010000007">
    <property type="protein sequence ID" value="MCP8969719.1"/>
    <property type="molecule type" value="Genomic_DNA"/>
</dbReference>
<dbReference type="AlphaFoldDB" id="A0AA41X695"/>
<sequence length="65" mass="7383">MVRFLAKKEIISSVIWAKEGQVYDFPLDDATQKYWTDCGLIEVLPDEEQPAPVEVQADVTQNEGQ</sequence>
<evidence type="ECO:0000313" key="1">
    <source>
        <dbReference type="EMBL" id="MCP8969719.1"/>
    </source>
</evidence>
<name>A0AA41X695_9BACI</name>
<gene>
    <name evidence="1" type="ORF">NK662_14405</name>
</gene>
<proteinExistence type="predicted"/>
<evidence type="ECO:0000313" key="2">
    <source>
        <dbReference type="Proteomes" id="UP001156102"/>
    </source>
</evidence>
<organism evidence="1 2">
    <name type="scientific">Ectobacillus ponti</name>
    <dbReference type="NCBI Taxonomy" id="2961894"/>
    <lineage>
        <taxon>Bacteria</taxon>
        <taxon>Bacillati</taxon>
        <taxon>Bacillota</taxon>
        <taxon>Bacilli</taxon>
        <taxon>Bacillales</taxon>
        <taxon>Bacillaceae</taxon>
        <taxon>Ectobacillus</taxon>
    </lineage>
</organism>
<dbReference type="Proteomes" id="UP001156102">
    <property type="component" value="Unassembled WGS sequence"/>
</dbReference>